<accession>A0A6M0H8H9</accession>
<comment type="caution">
    <text evidence="2">The sequence shown here is derived from an EMBL/GenBank/DDBJ whole genome shotgun (WGS) entry which is preliminary data.</text>
</comment>
<keyword evidence="3" id="KW-1185">Reference proteome</keyword>
<feature type="transmembrane region" description="Helical" evidence="1">
    <location>
        <begin position="12"/>
        <end position="39"/>
    </location>
</feature>
<evidence type="ECO:0000313" key="3">
    <source>
        <dbReference type="Proteomes" id="UP000481872"/>
    </source>
</evidence>
<dbReference type="PANTHER" id="PTHR37304:SF1">
    <property type="entry name" value="MEMBRANE PROTEIN"/>
    <property type="match status" value="1"/>
</dbReference>
<dbReference type="Pfam" id="PF04070">
    <property type="entry name" value="DUF378"/>
    <property type="match status" value="1"/>
</dbReference>
<evidence type="ECO:0000313" key="2">
    <source>
        <dbReference type="EMBL" id="NEU06161.1"/>
    </source>
</evidence>
<gene>
    <name evidence="2" type="ORF">G3M99_15145</name>
</gene>
<dbReference type="PANTHER" id="PTHR37304">
    <property type="entry name" value="MEMBRANE PROTEIN-RELATED"/>
    <property type="match status" value="1"/>
</dbReference>
<feature type="transmembrane region" description="Helical" evidence="1">
    <location>
        <begin position="51"/>
        <end position="71"/>
    </location>
</feature>
<keyword evidence="1" id="KW-1133">Transmembrane helix</keyword>
<dbReference type="EMBL" id="JAAGPU010000035">
    <property type="protein sequence ID" value="NEU06161.1"/>
    <property type="molecule type" value="Genomic_DNA"/>
</dbReference>
<organism evidence="2 3">
    <name type="scientific">Clostridium senegalense</name>
    <dbReference type="NCBI Taxonomy" id="1465809"/>
    <lineage>
        <taxon>Bacteria</taxon>
        <taxon>Bacillati</taxon>
        <taxon>Bacillota</taxon>
        <taxon>Clostridia</taxon>
        <taxon>Eubacteriales</taxon>
        <taxon>Clostridiaceae</taxon>
        <taxon>Clostridium</taxon>
    </lineage>
</organism>
<dbReference type="RefSeq" id="WP_061996021.1">
    <property type="nucleotide sequence ID" value="NZ_JAAGPU010000035.1"/>
</dbReference>
<name>A0A6M0H8H9_9CLOT</name>
<dbReference type="AlphaFoldDB" id="A0A6M0H8H9"/>
<reference evidence="2 3" key="1">
    <citation type="submission" date="2020-02" db="EMBL/GenBank/DDBJ databases">
        <title>Genome assembly of a novel Clostridium senegalense strain.</title>
        <authorList>
            <person name="Gupta T.B."/>
            <person name="Jauregui R."/>
            <person name="Maclean P."/>
            <person name="Nawarathana A."/>
            <person name="Brightwell G."/>
        </authorList>
    </citation>
    <scope>NUCLEOTIDE SEQUENCE [LARGE SCALE GENOMIC DNA]</scope>
    <source>
        <strain evidence="2 3">AGRFS4</strain>
    </source>
</reference>
<dbReference type="Proteomes" id="UP000481872">
    <property type="component" value="Unassembled WGS sequence"/>
</dbReference>
<sequence>MYHFNLLDKISLILLIIGGLNWGLIGLLNFNLVTTIFSVFPESLSIVLSRLVYILVGLAAVNLIRLTITCIKGKN</sequence>
<dbReference type="InterPro" id="IPR007211">
    <property type="entry name" value="DUF378"/>
</dbReference>
<evidence type="ECO:0000256" key="1">
    <source>
        <dbReference type="SAM" id="Phobius"/>
    </source>
</evidence>
<proteinExistence type="predicted"/>
<keyword evidence="1" id="KW-0472">Membrane</keyword>
<protein>
    <submittedName>
        <fullName evidence="2">DUF378 domain-containing protein</fullName>
    </submittedName>
</protein>
<keyword evidence="1" id="KW-0812">Transmembrane</keyword>